<name>I0Z5D9_COCSC</name>
<dbReference type="OrthoDB" id="10597989at2759"/>
<sequence length="1133" mass="116523">MQIQICDQSPSAVTAAQLQIAIASSLAGTPAEDVHVQPSRVSQPLSVPCLPPASSPAVNNNQRNLLALPSSGLTQPELDNALMRESLAWTVQQRLMLQEAPLLNTDLIATGRSLRQSTDPADVFAERIQQVVERIGVVIAAAPPVGGDVFQGLPQPLQEAQFAAAAFPGAPLASGAVAAVGAPTGGPIEVPKPLNGTVNGPLISGLSEPLGAAQPGRIEARLGAAAQAVGPADAQQATAQQQWRAAVSNLQALIDAAPMALAAAYVGPEGRRRLAGIEPGVPHLHFGSHKDNATYAKVPAFASLDAFLDDMEAATEKLEVLSAIGQDGWKVKGRRLQSTEISGEALSPATGHLLMLRSHMHSLISQAPGPEEAGRHARHVRRNLAKGSHHWNHRQLSESGACCCDSALQFEVLVGAATLQAASSAAALLRSQLPQIVASAQPGSCLAQASPPGLQQQSDTSLGCVATPVLPPAPAPAPEAPPQETCPGGAEPRGWRCSHHKQPYTFDTPAYDAAAPAAAAGLCGLVGVTNVLCGDVVLEAVAYEALVSGVCKPLCGTAALEPCALPLSVYAPGVAPLPTPYARTPAPAPGPPPCPGRSAGSWQCGSLAFDEATYTALLAEYPSRCTKLSAEALLCGGVLLSPEAESALANRSCHRVCDRPQPCPAAAAPAPAQAPEAALPLIGAPIPLLTFAQQQTAPPPEQPGFKPLICPDGSQGVATCQFGNRSTHVEGSWLSDALAAFSAGTCRQLKLQYTEMSLCGCNLYETQLLTAAQDGACDLHCESPTSPAVPQVEAPAARKAFKRQSTVLQQPFPAQHKYKPAEPQSPFLAAIAPPPASDLICPCDAQLPRSSPNITFTYADTCPPSDEVAVTPDLVYFQARVTFPDSVAATDADLASFVASSNDDSSGETCPCREDPLTAARSGKILEAVQHVTRVDCASVLVTGYVTPASYAARETQVTLSVLNGTVVSPCGGAFDAGQASTTVQMRPVPRLYPTNMALRDGHPVTASATALFLLVAQRPIKPIAPADFLISGLFNNASVRTALAPSGPAAWRVAVDLPPDFCGAARLGLADVTGVAALDDGLAACASAGGGAAVTFTRLCGGAGRALVPVVGLEIVDPLLAGGRCLAPSETQ</sequence>
<dbReference type="RefSeq" id="XP_005650402.1">
    <property type="nucleotide sequence ID" value="XM_005650345.1"/>
</dbReference>
<reference evidence="2 3" key="1">
    <citation type="journal article" date="2012" name="Genome Biol.">
        <title>The genome of the polar eukaryotic microalga coccomyxa subellipsoidea reveals traits of cold adaptation.</title>
        <authorList>
            <person name="Blanc G."/>
            <person name="Agarkova I."/>
            <person name="Grimwood J."/>
            <person name="Kuo A."/>
            <person name="Brueggeman A."/>
            <person name="Dunigan D."/>
            <person name="Gurnon J."/>
            <person name="Ladunga I."/>
            <person name="Lindquist E."/>
            <person name="Lucas S."/>
            <person name="Pangilinan J."/>
            <person name="Proschold T."/>
            <person name="Salamov A."/>
            <person name="Schmutz J."/>
            <person name="Weeks D."/>
            <person name="Yamada T."/>
            <person name="Claverie J.M."/>
            <person name="Grigoriev I."/>
            <person name="Van Etten J."/>
            <person name="Lomsadze A."/>
            <person name="Borodovsky M."/>
        </authorList>
    </citation>
    <scope>NUCLEOTIDE SEQUENCE [LARGE SCALE GENOMIC DNA]</scope>
    <source>
        <strain evidence="2 3">C-169</strain>
    </source>
</reference>
<dbReference type="Proteomes" id="UP000007264">
    <property type="component" value="Unassembled WGS sequence"/>
</dbReference>
<evidence type="ECO:0000256" key="1">
    <source>
        <dbReference type="SAM" id="MobiDB-lite"/>
    </source>
</evidence>
<feature type="region of interest" description="Disordered" evidence="1">
    <location>
        <begin position="473"/>
        <end position="492"/>
    </location>
</feature>
<evidence type="ECO:0000313" key="3">
    <source>
        <dbReference type="Proteomes" id="UP000007264"/>
    </source>
</evidence>
<comment type="caution">
    <text evidence="2">The sequence shown here is derived from an EMBL/GenBank/DDBJ whole genome shotgun (WGS) entry which is preliminary data.</text>
</comment>
<gene>
    <name evidence="2" type="ORF">COCSUDRAFT_60869</name>
</gene>
<protein>
    <submittedName>
        <fullName evidence="2">Uncharacterized protein</fullName>
    </submittedName>
</protein>
<dbReference type="GeneID" id="17043862"/>
<proteinExistence type="predicted"/>
<accession>I0Z5D9</accession>
<dbReference type="KEGG" id="csl:COCSUDRAFT_60869"/>
<evidence type="ECO:0000313" key="2">
    <source>
        <dbReference type="EMBL" id="EIE25858.1"/>
    </source>
</evidence>
<dbReference type="AlphaFoldDB" id="I0Z5D9"/>
<organism evidence="2 3">
    <name type="scientific">Coccomyxa subellipsoidea (strain C-169)</name>
    <name type="common">Green microalga</name>
    <dbReference type="NCBI Taxonomy" id="574566"/>
    <lineage>
        <taxon>Eukaryota</taxon>
        <taxon>Viridiplantae</taxon>
        <taxon>Chlorophyta</taxon>
        <taxon>core chlorophytes</taxon>
        <taxon>Trebouxiophyceae</taxon>
        <taxon>Trebouxiophyceae incertae sedis</taxon>
        <taxon>Coccomyxaceae</taxon>
        <taxon>Coccomyxa</taxon>
        <taxon>Coccomyxa subellipsoidea</taxon>
    </lineage>
</organism>
<keyword evidence="3" id="KW-1185">Reference proteome</keyword>
<dbReference type="EMBL" id="AGSI01000003">
    <property type="protein sequence ID" value="EIE25858.1"/>
    <property type="molecule type" value="Genomic_DNA"/>
</dbReference>